<dbReference type="InterPro" id="IPR003700">
    <property type="entry name" value="Pantoate_hydroxy_MeTrfase"/>
</dbReference>
<sequence>MRITQDVFQKMRDDGEKIAIVTCYDASFAALLERAGVDILLVGDSLGNVIQGEETTLPVTLDDMIYHTLCVKRGASTAFIMTDMPFGTSQVSPEETFRNAAELMAAGANMVKIEGGSVMAETVEFLTQRGIPVCAHIGLTPQSVNQLGGYKVQGKTDYEAEQLLEDAVALEQAGAGMLLMEVVPAALAAQVTRTLSIPTIGIGAGKDCSAQVLVLYDMLGIYSGKKARFMKNFLTGAGSIEEAVQNYTRAVKTGEFPGPEHTF</sequence>
<dbReference type="GO" id="GO:0005737">
    <property type="term" value="C:cytoplasm"/>
    <property type="evidence" value="ECO:0007669"/>
    <property type="project" value="UniProtKB-SubCell"/>
</dbReference>
<dbReference type="OrthoDB" id="9781789at2"/>
<dbReference type="NCBIfam" id="NF001452">
    <property type="entry name" value="PRK00311.1"/>
    <property type="match status" value="1"/>
</dbReference>
<keyword evidence="7 10" id="KW-0460">Magnesium</keyword>
<dbReference type="SMR" id="A0A1H5S8N9"/>
<dbReference type="AlphaFoldDB" id="A0A1H5S8N9"/>
<proteinExistence type="inferred from homology"/>
<dbReference type="InterPro" id="IPR040442">
    <property type="entry name" value="Pyrv_kinase-like_dom_sf"/>
</dbReference>
<dbReference type="PANTHER" id="PTHR20881">
    <property type="entry name" value="3-METHYL-2-OXOBUTANOATE HYDROXYMETHYLTRANSFERASE"/>
    <property type="match status" value="1"/>
</dbReference>
<dbReference type="SUPFAM" id="SSF51621">
    <property type="entry name" value="Phosphoenolpyruvate/pyruvate domain"/>
    <property type="match status" value="1"/>
</dbReference>
<comment type="pathway">
    <text evidence="1 7">Cofactor biosynthesis; (R)-pantothenate biosynthesis; (R)-pantoate from 3-methyl-2-oxobutanoate: step 1/2.</text>
</comment>
<feature type="binding site" evidence="7 10">
    <location>
        <position position="44"/>
    </location>
    <ligand>
        <name>Mg(2+)</name>
        <dbReference type="ChEBI" id="CHEBI:18420"/>
    </ligand>
</feature>
<keyword evidence="7" id="KW-0963">Cytoplasm</keyword>
<keyword evidence="5 7" id="KW-0808">Transferase</keyword>
<gene>
    <name evidence="7" type="primary">panB</name>
    <name evidence="11" type="ORF">SAMN05216403_10249</name>
</gene>
<dbReference type="PANTHER" id="PTHR20881:SF0">
    <property type="entry name" value="3-METHYL-2-OXOBUTANOATE HYDROXYMETHYLTRANSFERASE"/>
    <property type="match status" value="1"/>
</dbReference>
<reference evidence="11 12" key="1">
    <citation type="submission" date="2016-10" db="EMBL/GenBank/DDBJ databases">
        <authorList>
            <person name="de Groot N.N."/>
        </authorList>
    </citation>
    <scope>NUCLEOTIDE SEQUENCE [LARGE SCALE GENOMIC DNA]</scope>
    <source>
        <strain evidence="11 12">Nl13</strain>
    </source>
</reference>
<evidence type="ECO:0000256" key="5">
    <source>
        <dbReference type="ARBA" id="ARBA00022679"/>
    </source>
</evidence>
<comment type="function">
    <text evidence="6 7">Catalyzes the reversible reaction in which hydroxymethyl group from 5,10-methylenetetrahydrofolate is transferred onto alpha-ketoisovalerate to form ketopantoate.</text>
</comment>
<comment type="cofactor">
    <cofactor evidence="7 10">
        <name>Mg(2+)</name>
        <dbReference type="ChEBI" id="CHEBI:18420"/>
    </cofactor>
    <text evidence="7 10">Binds 1 Mg(2+) ion per subunit.</text>
</comment>
<name>A0A1H5S8N9_NITMU</name>
<dbReference type="KEGG" id="nmu:Nmul_A0879"/>
<comment type="catalytic activity">
    <reaction evidence="7">
        <text>(6R)-5,10-methylene-5,6,7,8-tetrahydrofolate + 3-methyl-2-oxobutanoate + H2O = 2-dehydropantoate + (6S)-5,6,7,8-tetrahydrofolate</text>
        <dbReference type="Rhea" id="RHEA:11824"/>
        <dbReference type="ChEBI" id="CHEBI:11561"/>
        <dbReference type="ChEBI" id="CHEBI:11851"/>
        <dbReference type="ChEBI" id="CHEBI:15377"/>
        <dbReference type="ChEBI" id="CHEBI:15636"/>
        <dbReference type="ChEBI" id="CHEBI:57453"/>
        <dbReference type="EC" id="2.1.2.11"/>
    </reaction>
</comment>
<dbReference type="Proteomes" id="UP000236751">
    <property type="component" value="Unassembled WGS sequence"/>
</dbReference>
<accession>A0A1H5S8N9</accession>
<evidence type="ECO:0000256" key="2">
    <source>
        <dbReference type="ARBA" id="ARBA00008676"/>
    </source>
</evidence>
<feature type="binding site" evidence="7 9">
    <location>
        <position position="112"/>
    </location>
    <ligand>
        <name>3-methyl-2-oxobutanoate</name>
        <dbReference type="ChEBI" id="CHEBI:11851"/>
    </ligand>
</feature>
<keyword evidence="7 10" id="KW-0479">Metal-binding</keyword>
<comment type="similarity">
    <text evidence="2 7">Belongs to the PanB family.</text>
</comment>
<evidence type="ECO:0000256" key="8">
    <source>
        <dbReference type="PIRSR" id="PIRSR000388-1"/>
    </source>
</evidence>
<dbReference type="GO" id="GO:0008168">
    <property type="term" value="F:methyltransferase activity"/>
    <property type="evidence" value="ECO:0007669"/>
    <property type="project" value="UniProtKB-KW"/>
</dbReference>
<feature type="binding site" evidence="7 10">
    <location>
        <position position="83"/>
    </location>
    <ligand>
        <name>Mg(2+)</name>
        <dbReference type="ChEBI" id="CHEBI:18420"/>
    </ligand>
</feature>
<feature type="binding site" evidence="7 9">
    <location>
        <position position="83"/>
    </location>
    <ligand>
        <name>3-methyl-2-oxobutanoate</name>
        <dbReference type="ChEBI" id="CHEBI:11851"/>
    </ligand>
</feature>
<dbReference type="EC" id="2.1.2.11" evidence="7"/>
<dbReference type="NCBIfam" id="TIGR00222">
    <property type="entry name" value="panB"/>
    <property type="match status" value="1"/>
</dbReference>
<comment type="subunit">
    <text evidence="3 7">Homodecamer; pentamer of dimers.</text>
</comment>
<dbReference type="GO" id="GO:0032259">
    <property type="term" value="P:methylation"/>
    <property type="evidence" value="ECO:0007669"/>
    <property type="project" value="UniProtKB-KW"/>
</dbReference>
<evidence type="ECO:0000256" key="4">
    <source>
        <dbReference type="ARBA" id="ARBA00022655"/>
    </source>
</evidence>
<dbReference type="PIRSF" id="PIRSF000388">
    <property type="entry name" value="Pantoate_hydroxy_MeTrfase"/>
    <property type="match status" value="1"/>
</dbReference>
<evidence type="ECO:0000256" key="9">
    <source>
        <dbReference type="PIRSR" id="PIRSR000388-2"/>
    </source>
</evidence>
<evidence type="ECO:0000256" key="3">
    <source>
        <dbReference type="ARBA" id="ARBA00011424"/>
    </source>
</evidence>
<evidence type="ECO:0000313" key="11">
    <source>
        <dbReference type="EMBL" id="SEF46855.1"/>
    </source>
</evidence>
<organism evidence="11 12">
    <name type="scientific">Nitrosospira multiformis (strain ATCC 25196 / NCIMB 11849 / C 71)</name>
    <dbReference type="NCBI Taxonomy" id="323848"/>
    <lineage>
        <taxon>Bacteria</taxon>
        <taxon>Pseudomonadati</taxon>
        <taxon>Pseudomonadota</taxon>
        <taxon>Betaproteobacteria</taxon>
        <taxon>Nitrosomonadales</taxon>
        <taxon>Nitrosomonadaceae</taxon>
        <taxon>Nitrosospira</taxon>
    </lineage>
</organism>
<dbReference type="HAMAP" id="MF_00156">
    <property type="entry name" value="PanB"/>
    <property type="match status" value="1"/>
</dbReference>
<dbReference type="GO" id="GO:0015940">
    <property type="term" value="P:pantothenate biosynthetic process"/>
    <property type="evidence" value="ECO:0007669"/>
    <property type="project" value="UniProtKB-UniRule"/>
</dbReference>
<feature type="binding site" evidence="7 9">
    <location>
        <begin position="44"/>
        <end position="45"/>
    </location>
    <ligand>
        <name>3-methyl-2-oxobutanoate</name>
        <dbReference type="ChEBI" id="CHEBI:11851"/>
    </ligand>
</feature>
<dbReference type="FunFam" id="3.20.20.60:FF:000003">
    <property type="entry name" value="3-methyl-2-oxobutanoate hydroxymethyltransferase"/>
    <property type="match status" value="1"/>
</dbReference>
<dbReference type="RefSeq" id="WP_011380227.1">
    <property type="nucleotide sequence ID" value="NC_007614.1"/>
</dbReference>
<dbReference type="GO" id="GO:0003864">
    <property type="term" value="F:3-methyl-2-oxobutanoate hydroxymethyltransferase activity"/>
    <property type="evidence" value="ECO:0007669"/>
    <property type="project" value="UniProtKB-UniRule"/>
</dbReference>
<evidence type="ECO:0000256" key="1">
    <source>
        <dbReference type="ARBA" id="ARBA00005033"/>
    </source>
</evidence>
<dbReference type="Gene3D" id="3.20.20.60">
    <property type="entry name" value="Phosphoenolpyruvate-binding domains"/>
    <property type="match status" value="1"/>
</dbReference>
<dbReference type="UniPathway" id="UPA00028">
    <property type="reaction ID" value="UER00003"/>
</dbReference>
<dbReference type="InterPro" id="IPR015813">
    <property type="entry name" value="Pyrv/PenolPyrv_kinase-like_dom"/>
</dbReference>
<dbReference type="CDD" id="cd06557">
    <property type="entry name" value="KPHMT-like"/>
    <property type="match status" value="1"/>
</dbReference>
<evidence type="ECO:0000256" key="10">
    <source>
        <dbReference type="PIRSR" id="PIRSR000388-3"/>
    </source>
</evidence>
<keyword evidence="4 7" id="KW-0566">Pantothenate biosynthesis</keyword>
<protein>
    <recommendedName>
        <fullName evidence="7">3-methyl-2-oxobutanoate hydroxymethyltransferase</fullName>
        <ecNumber evidence="7">2.1.2.11</ecNumber>
    </recommendedName>
    <alternativeName>
        <fullName evidence="7">Ketopantoate hydroxymethyltransferase</fullName>
        <shortName evidence="7">KPHMT</shortName>
    </alternativeName>
</protein>
<dbReference type="EMBL" id="FNVK01000002">
    <property type="protein sequence ID" value="SEF46855.1"/>
    <property type="molecule type" value="Genomic_DNA"/>
</dbReference>
<evidence type="ECO:0000313" key="12">
    <source>
        <dbReference type="Proteomes" id="UP000236751"/>
    </source>
</evidence>
<feature type="active site" description="Proton acceptor" evidence="7 8">
    <location>
        <position position="181"/>
    </location>
</feature>
<comment type="subcellular location">
    <subcellularLocation>
        <location evidence="7">Cytoplasm</location>
    </subcellularLocation>
</comment>
<dbReference type="GO" id="GO:0000287">
    <property type="term" value="F:magnesium ion binding"/>
    <property type="evidence" value="ECO:0007669"/>
    <property type="project" value="TreeGrafter"/>
</dbReference>
<keyword evidence="11" id="KW-0489">Methyltransferase</keyword>
<feature type="binding site" evidence="7 10">
    <location>
        <position position="114"/>
    </location>
    <ligand>
        <name>Mg(2+)</name>
        <dbReference type="ChEBI" id="CHEBI:18420"/>
    </ligand>
</feature>
<evidence type="ECO:0000256" key="7">
    <source>
        <dbReference type="HAMAP-Rule" id="MF_00156"/>
    </source>
</evidence>
<evidence type="ECO:0000256" key="6">
    <source>
        <dbReference type="ARBA" id="ARBA00056497"/>
    </source>
</evidence>
<dbReference type="Pfam" id="PF02548">
    <property type="entry name" value="Pantoate_transf"/>
    <property type="match status" value="1"/>
</dbReference>